<keyword evidence="3" id="KW-1185">Reference proteome</keyword>
<organism evidence="2 3">
    <name type="scientific">Morchella conica CCBAS932</name>
    <dbReference type="NCBI Taxonomy" id="1392247"/>
    <lineage>
        <taxon>Eukaryota</taxon>
        <taxon>Fungi</taxon>
        <taxon>Dikarya</taxon>
        <taxon>Ascomycota</taxon>
        <taxon>Pezizomycotina</taxon>
        <taxon>Pezizomycetes</taxon>
        <taxon>Pezizales</taxon>
        <taxon>Morchellaceae</taxon>
        <taxon>Morchella</taxon>
    </lineage>
</organism>
<gene>
    <name evidence="2" type="ORF">P167DRAFT_572462</name>
</gene>
<evidence type="ECO:0000313" key="3">
    <source>
        <dbReference type="Proteomes" id="UP000277580"/>
    </source>
</evidence>
<feature type="compositionally biased region" description="Polar residues" evidence="1">
    <location>
        <begin position="1"/>
        <end position="13"/>
    </location>
</feature>
<dbReference type="InParanoid" id="A0A3N4KY12"/>
<dbReference type="AlphaFoldDB" id="A0A3N4KY12"/>
<feature type="compositionally biased region" description="Low complexity" evidence="1">
    <location>
        <begin position="14"/>
        <end position="27"/>
    </location>
</feature>
<name>A0A3N4KY12_9PEZI</name>
<feature type="compositionally biased region" description="Acidic residues" evidence="1">
    <location>
        <begin position="179"/>
        <end position="191"/>
    </location>
</feature>
<sequence length="191" mass="21669">MHSKLTFTIYPQGTSSTLKTPPSSPWSHVVRSEPESDWMAEAAEYYQRKLDKSMQEPSSPVPPKISRVPKRDPPRKCSKIKSAPTTRATPAPVWPDLEPERDWEQVAAEYYQRKYHMGLMASPKSETPKKSVKKMIKSFCKSLPGHREIPKIGLSKSWVRFRKADPESDEIPILGPESESGDDAFDIADEI</sequence>
<accession>A0A3N4KY12</accession>
<dbReference type="Proteomes" id="UP000277580">
    <property type="component" value="Unassembled WGS sequence"/>
</dbReference>
<evidence type="ECO:0000313" key="2">
    <source>
        <dbReference type="EMBL" id="RPB14309.1"/>
    </source>
</evidence>
<dbReference type="OrthoDB" id="5338829at2759"/>
<protein>
    <submittedName>
        <fullName evidence="2">Uncharacterized protein</fullName>
    </submittedName>
</protein>
<dbReference type="EMBL" id="ML119118">
    <property type="protein sequence ID" value="RPB14309.1"/>
    <property type="molecule type" value="Genomic_DNA"/>
</dbReference>
<evidence type="ECO:0000256" key="1">
    <source>
        <dbReference type="SAM" id="MobiDB-lite"/>
    </source>
</evidence>
<feature type="region of interest" description="Disordered" evidence="1">
    <location>
        <begin position="1"/>
        <end position="32"/>
    </location>
</feature>
<feature type="region of interest" description="Disordered" evidence="1">
    <location>
        <begin position="49"/>
        <end position="99"/>
    </location>
</feature>
<reference evidence="2 3" key="1">
    <citation type="journal article" date="2018" name="Nat. Ecol. Evol.">
        <title>Pezizomycetes genomes reveal the molecular basis of ectomycorrhizal truffle lifestyle.</title>
        <authorList>
            <person name="Murat C."/>
            <person name="Payen T."/>
            <person name="Noel B."/>
            <person name="Kuo A."/>
            <person name="Morin E."/>
            <person name="Chen J."/>
            <person name="Kohler A."/>
            <person name="Krizsan K."/>
            <person name="Balestrini R."/>
            <person name="Da Silva C."/>
            <person name="Montanini B."/>
            <person name="Hainaut M."/>
            <person name="Levati E."/>
            <person name="Barry K.W."/>
            <person name="Belfiori B."/>
            <person name="Cichocki N."/>
            <person name="Clum A."/>
            <person name="Dockter R.B."/>
            <person name="Fauchery L."/>
            <person name="Guy J."/>
            <person name="Iotti M."/>
            <person name="Le Tacon F."/>
            <person name="Lindquist E.A."/>
            <person name="Lipzen A."/>
            <person name="Malagnac F."/>
            <person name="Mello A."/>
            <person name="Molinier V."/>
            <person name="Miyauchi S."/>
            <person name="Poulain J."/>
            <person name="Riccioni C."/>
            <person name="Rubini A."/>
            <person name="Sitrit Y."/>
            <person name="Splivallo R."/>
            <person name="Traeger S."/>
            <person name="Wang M."/>
            <person name="Zifcakova L."/>
            <person name="Wipf D."/>
            <person name="Zambonelli A."/>
            <person name="Paolocci F."/>
            <person name="Nowrousian M."/>
            <person name="Ottonello S."/>
            <person name="Baldrian P."/>
            <person name="Spatafora J.W."/>
            <person name="Henrissat B."/>
            <person name="Nagy L.G."/>
            <person name="Aury J.M."/>
            <person name="Wincker P."/>
            <person name="Grigoriev I.V."/>
            <person name="Bonfante P."/>
            <person name="Martin F.M."/>
        </authorList>
    </citation>
    <scope>NUCLEOTIDE SEQUENCE [LARGE SCALE GENOMIC DNA]</scope>
    <source>
        <strain evidence="2 3">CCBAS932</strain>
    </source>
</reference>
<feature type="region of interest" description="Disordered" evidence="1">
    <location>
        <begin position="168"/>
        <end position="191"/>
    </location>
</feature>
<proteinExistence type="predicted"/>